<evidence type="ECO:0000256" key="9">
    <source>
        <dbReference type="ARBA" id="ARBA00022968"/>
    </source>
</evidence>
<keyword evidence="11" id="KW-1064">Adaptive immunity</keyword>
<protein>
    <recommendedName>
        <fullName evidence="2">NKG2-D type II integral membrane protein</fullName>
    </recommendedName>
    <alternativeName>
        <fullName evidence="18">Killer cell lectin-like receptor subfamily K member 1</fullName>
    </alternativeName>
    <alternativeName>
        <fullName evidence="16">NK cell receptor D</fullName>
    </alternativeName>
    <alternativeName>
        <fullName evidence="17">NKG2-D-activating NK receptor</fullName>
    </alternativeName>
</protein>
<reference evidence="20 21" key="1">
    <citation type="submission" date="2013-03" db="EMBL/GenBank/DDBJ databases">
        <authorList>
            <person name="Warren W."/>
            <person name="Wilson R.K."/>
        </authorList>
    </citation>
    <scope>NUCLEOTIDE SEQUENCE</scope>
</reference>
<keyword evidence="3" id="KW-1003">Cell membrane</keyword>
<dbReference type="PANTHER" id="PTHR47494:SF1">
    <property type="entry name" value="NKG2-D TYPE II INTEGRAL MEMBRANE PROTEIN"/>
    <property type="match status" value="1"/>
</dbReference>
<dbReference type="GO" id="GO:0030246">
    <property type="term" value="F:carbohydrate binding"/>
    <property type="evidence" value="ECO:0007669"/>
    <property type="project" value="UniProtKB-KW"/>
</dbReference>
<dbReference type="PANTHER" id="PTHR47494">
    <property type="entry name" value="NKG2-D TYPE II INTEGRAL MEMBRANE PROTEIN"/>
    <property type="match status" value="1"/>
</dbReference>
<evidence type="ECO:0000256" key="3">
    <source>
        <dbReference type="ARBA" id="ARBA00022475"/>
    </source>
</evidence>
<dbReference type="Gene3D" id="3.10.100.10">
    <property type="entry name" value="Mannose-Binding Protein A, subunit A"/>
    <property type="match status" value="1"/>
</dbReference>
<evidence type="ECO:0000256" key="5">
    <source>
        <dbReference type="ARBA" id="ARBA00022692"/>
    </source>
</evidence>
<dbReference type="GO" id="GO:0038023">
    <property type="term" value="F:signaling receptor activity"/>
    <property type="evidence" value="ECO:0007669"/>
    <property type="project" value="TreeGrafter"/>
</dbReference>
<evidence type="ECO:0000256" key="18">
    <source>
        <dbReference type="ARBA" id="ARBA00032264"/>
    </source>
</evidence>
<evidence type="ECO:0000256" key="17">
    <source>
        <dbReference type="ARBA" id="ARBA00030488"/>
    </source>
</evidence>
<keyword evidence="7" id="KW-0221">Differentiation</keyword>
<dbReference type="GO" id="GO:0002250">
    <property type="term" value="P:adaptive immune response"/>
    <property type="evidence" value="ECO:0007669"/>
    <property type="project" value="UniProtKB-KW"/>
</dbReference>
<evidence type="ECO:0000259" key="19">
    <source>
        <dbReference type="PROSITE" id="PS50041"/>
    </source>
</evidence>
<dbReference type="AlphaFoldDB" id="A0A805QB09"/>
<evidence type="ECO:0000256" key="6">
    <source>
        <dbReference type="ARBA" id="ARBA00022734"/>
    </source>
</evidence>
<gene>
    <name evidence="20" type="primary">KLRK1</name>
</gene>
<evidence type="ECO:0000256" key="4">
    <source>
        <dbReference type="ARBA" id="ARBA00022588"/>
    </source>
</evidence>
<evidence type="ECO:0000256" key="1">
    <source>
        <dbReference type="ARBA" id="ARBA00004401"/>
    </source>
</evidence>
<evidence type="ECO:0000313" key="20">
    <source>
        <dbReference type="Ensembl" id="ENSMFAP00000018915.2"/>
    </source>
</evidence>
<keyword evidence="4" id="KW-0399">Innate immunity</keyword>
<keyword evidence="8" id="KW-0391">Immunity</keyword>
<evidence type="ECO:0000256" key="2">
    <source>
        <dbReference type="ARBA" id="ARBA00022268"/>
    </source>
</evidence>
<dbReference type="GO" id="GO:0045954">
    <property type="term" value="P:positive regulation of natural killer cell mediated cytotoxicity"/>
    <property type="evidence" value="ECO:0007669"/>
    <property type="project" value="InterPro"/>
</dbReference>
<reference evidence="20" key="2">
    <citation type="submission" date="2025-08" db="UniProtKB">
        <authorList>
            <consortium name="Ensembl"/>
        </authorList>
    </citation>
    <scope>IDENTIFICATION</scope>
</reference>
<evidence type="ECO:0000256" key="8">
    <source>
        <dbReference type="ARBA" id="ARBA00022859"/>
    </source>
</evidence>
<dbReference type="InterPro" id="IPR016186">
    <property type="entry name" value="C-type_lectin-like/link_sf"/>
</dbReference>
<dbReference type="SMART" id="SM00034">
    <property type="entry name" value="CLECT"/>
    <property type="match status" value="1"/>
</dbReference>
<dbReference type="InterPro" id="IPR016187">
    <property type="entry name" value="CTDL_fold"/>
</dbReference>
<dbReference type="Proteomes" id="UP000233100">
    <property type="component" value="Chromosome 11"/>
</dbReference>
<dbReference type="Pfam" id="PF00059">
    <property type="entry name" value="Lectin_C"/>
    <property type="match status" value="1"/>
</dbReference>
<keyword evidence="15" id="KW-0325">Glycoprotein</keyword>
<name>A0A805QB09_MACFA</name>
<evidence type="ECO:0000313" key="21">
    <source>
        <dbReference type="Proteomes" id="UP000233100"/>
    </source>
</evidence>
<keyword evidence="21" id="KW-1185">Reference proteome</keyword>
<dbReference type="GO" id="GO:0045087">
    <property type="term" value="P:innate immune response"/>
    <property type="evidence" value="ECO:0007669"/>
    <property type="project" value="UniProtKB-KW"/>
</dbReference>
<keyword evidence="14" id="KW-0675">Receptor</keyword>
<evidence type="ECO:0000256" key="15">
    <source>
        <dbReference type="ARBA" id="ARBA00023180"/>
    </source>
</evidence>
<dbReference type="GeneTree" id="ENSGT00940000154558"/>
<dbReference type="InterPro" id="IPR001304">
    <property type="entry name" value="C-type_lectin-like"/>
</dbReference>
<dbReference type="SUPFAM" id="SSF56436">
    <property type="entry name" value="C-type lectin-like"/>
    <property type="match status" value="1"/>
</dbReference>
<keyword evidence="10" id="KW-1133">Transmembrane helix</keyword>
<dbReference type="PROSITE" id="PS50041">
    <property type="entry name" value="C_TYPE_LECTIN_2"/>
    <property type="match status" value="1"/>
</dbReference>
<evidence type="ECO:0000256" key="14">
    <source>
        <dbReference type="ARBA" id="ARBA00023170"/>
    </source>
</evidence>
<dbReference type="InterPro" id="IPR042169">
    <property type="entry name" value="NKG2D"/>
</dbReference>
<keyword evidence="6" id="KW-0430">Lectin</keyword>
<proteinExistence type="predicted"/>
<keyword evidence="13" id="KW-1015">Disulfide bond</keyword>
<reference evidence="20" key="3">
    <citation type="submission" date="2025-09" db="UniProtKB">
        <authorList>
            <consortium name="Ensembl"/>
        </authorList>
    </citation>
    <scope>IDENTIFICATION</scope>
</reference>
<sequence length="148" mass="17194">MVTIWSAVFLNSLFNQEVQIPLTESYCGPCPKNWICYKNNCYQFFNESKNWYESQASCMSQNASLLKVYSKEDQDLLKLVKSYHWMGLVHIPTNGSWQWEDGSILSPNLFPFFSSEKPSNCIMHNSKSHALDQLCRSKENYICKGQLI</sequence>
<evidence type="ECO:0000256" key="11">
    <source>
        <dbReference type="ARBA" id="ARBA00023130"/>
    </source>
</evidence>
<evidence type="ECO:0000256" key="10">
    <source>
        <dbReference type="ARBA" id="ARBA00022989"/>
    </source>
</evidence>
<keyword evidence="9" id="KW-0735">Signal-anchor</keyword>
<dbReference type="GO" id="GO:0009897">
    <property type="term" value="C:external side of plasma membrane"/>
    <property type="evidence" value="ECO:0007669"/>
    <property type="project" value="TreeGrafter"/>
</dbReference>
<accession>A0A805QB09</accession>
<organism evidence="20 21">
    <name type="scientific">Macaca fascicularis</name>
    <name type="common">Crab-eating macaque</name>
    <name type="synonym">Cynomolgus monkey</name>
    <dbReference type="NCBI Taxonomy" id="9541"/>
    <lineage>
        <taxon>Eukaryota</taxon>
        <taxon>Metazoa</taxon>
        <taxon>Chordata</taxon>
        <taxon>Craniata</taxon>
        <taxon>Vertebrata</taxon>
        <taxon>Euteleostomi</taxon>
        <taxon>Mammalia</taxon>
        <taxon>Eutheria</taxon>
        <taxon>Euarchontoglires</taxon>
        <taxon>Primates</taxon>
        <taxon>Haplorrhini</taxon>
        <taxon>Catarrhini</taxon>
        <taxon>Cercopithecidae</taxon>
        <taxon>Cercopithecinae</taxon>
        <taxon>Macaca</taxon>
    </lineage>
</organism>
<feature type="domain" description="C-type lectin" evidence="19">
    <location>
        <begin position="37"/>
        <end position="144"/>
    </location>
</feature>
<comment type="subcellular location">
    <subcellularLocation>
        <location evidence="1">Cell membrane</location>
        <topology evidence="1">Single-pass type II membrane protein</topology>
    </subcellularLocation>
</comment>
<dbReference type="GO" id="GO:0030154">
    <property type="term" value="P:cell differentiation"/>
    <property type="evidence" value="ECO:0007669"/>
    <property type="project" value="UniProtKB-KW"/>
</dbReference>
<evidence type="ECO:0000256" key="13">
    <source>
        <dbReference type="ARBA" id="ARBA00023157"/>
    </source>
</evidence>
<dbReference type="Ensembl" id="ENSMFAT00000069462.2">
    <property type="protein sequence ID" value="ENSMFAP00000018915.2"/>
    <property type="gene ID" value="ENSMFAG00000032496.2"/>
</dbReference>
<dbReference type="InterPro" id="IPR033992">
    <property type="entry name" value="NKR-like_CTLD"/>
</dbReference>
<keyword evidence="12" id="KW-0472">Membrane</keyword>
<evidence type="ECO:0000256" key="12">
    <source>
        <dbReference type="ARBA" id="ARBA00023136"/>
    </source>
</evidence>
<dbReference type="Bgee" id="ENSMFAG00000032496">
    <property type="expression patterns" value="Expressed in lymph node and 7 other cell types or tissues"/>
</dbReference>
<evidence type="ECO:0000256" key="7">
    <source>
        <dbReference type="ARBA" id="ARBA00022782"/>
    </source>
</evidence>
<keyword evidence="5" id="KW-0812">Transmembrane</keyword>
<evidence type="ECO:0000256" key="16">
    <source>
        <dbReference type="ARBA" id="ARBA00029623"/>
    </source>
</evidence>
<dbReference type="CDD" id="cd03593">
    <property type="entry name" value="CLECT_NK_receptors_like"/>
    <property type="match status" value="1"/>
</dbReference>